<evidence type="ECO:0000256" key="3">
    <source>
        <dbReference type="ARBA" id="ARBA00023163"/>
    </source>
</evidence>
<evidence type="ECO:0000313" key="6">
    <source>
        <dbReference type="Proteomes" id="UP000306420"/>
    </source>
</evidence>
<dbReference type="GO" id="GO:0003700">
    <property type="term" value="F:DNA-binding transcription factor activity"/>
    <property type="evidence" value="ECO:0007669"/>
    <property type="project" value="InterPro"/>
</dbReference>
<dbReference type="PRINTS" id="PR00778">
    <property type="entry name" value="HTHARSR"/>
</dbReference>
<evidence type="ECO:0000313" key="5">
    <source>
        <dbReference type="EMBL" id="TLQ40031.1"/>
    </source>
</evidence>
<dbReference type="PROSITE" id="PS50987">
    <property type="entry name" value="HTH_ARSR_2"/>
    <property type="match status" value="1"/>
</dbReference>
<sequence>MSMDHDACANLLKSISHPIRLSLVKVLSDCEEMSVGSIQKVLDLPQSTVSQQLMKLKQVNAVSTRREGTRIYYKLIDHRIKQIIEIL</sequence>
<keyword evidence="3" id="KW-0804">Transcription</keyword>
<dbReference type="InterPro" id="IPR001845">
    <property type="entry name" value="HTH_ArsR_DNA-bd_dom"/>
</dbReference>
<dbReference type="InterPro" id="IPR011991">
    <property type="entry name" value="ArsR-like_HTH"/>
</dbReference>
<dbReference type="NCBIfam" id="NF033788">
    <property type="entry name" value="HTH_metalloreg"/>
    <property type="match status" value="1"/>
</dbReference>
<dbReference type="InterPro" id="IPR051011">
    <property type="entry name" value="Metal_resp_trans_reg"/>
</dbReference>
<evidence type="ECO:0000256" key="1">
    <source>
        <dbReference type="ARBA" id="ARBA00023015"/>
    </source>
</evidence>
<dbReference type="PANTHER" id="PTHR43132:SF2">
    <property type="entry name" value="ARSENICAL RESISTANCE OPERON REPRESSOR ARSR-RELATED"/>
    <property type="match status" value="1"/>
</dbReference>
<dbReference type="Pfam" id="PF01022">
    <property type="entry name" value="HTH_5"/>
    <property type="match status" value="1"/>
</dbReference>
<dbReference type="AlphaFoldDB" id="A0A5R9DT21"/>
<name>A0A5R9DT21_9LACT</name>
<dbReference type="SMART" id="SM00418">
    <property type="entry name" value="HTH_ARSR"/>
    <property type="match status" value="1"/>
</dbReference>
<feature type="domain" description="HTH arsR-type" evidence="4">
    <location>
        <begin position="1"/>
        <end position="87"/>
    </location>
</feature>
<organism evidence="5 6">
    <name type="scientific">Ruoffia tabacinasalis</name>
    <dbReference type="NCBI Taxonomy" id="87458"/>
    <lineage>
        <taxon>Bacteria</taxon>
        <taxon>Bacillati</taxon>
        <taxon>Bacillota</taxon>
        <taxon>Bacilli</taxon>
        <taxon>Lactobacillales</taxon>
        <taxon>Aerococcaceae</taxon>
        <taxon>Ruoffia</taxon>
    </lineage>
</organism>
<dbReference type="Gene3D" id="1.10.10.10">
    <property type="entry name" value="Winged helix-like DNA-binding domain superfamily/Winged helix DNA-binding domain"/>
    <property type="match status" value="1"/>
</dbReference>
<dbReference type="InterPro" id="IPR036388">
    <property type="entry name" value="WH-like_DNA-bd_sf"/>
</dbReference>
<evidence type="ECO:0000259" key="4">
    <source>
        <dbReference type="PROSITE" id="PS50987"/>
    </source>
</evidence>
<reference evidence="5 6" key="1">
    <citation type="submission" date="2019-05" db="EMBL/GenBank/DDBJ databases">
        <title>The metagenome of a microbial culture collection derived from dairy environment covers the genomic content of the human microbiome.</title>
        <authorList>
            <person name="Roder T."/>
            <person name="Wuthrich D."/>
            <person name="Sattari Z."/>
            <person name="Von Ah U."/>
            <person name="Bar C."/>
            <person name="Ronchi F."/>
            <person name="Macpherson A.J."/>
            <person name="Ganal-Vonarburg S.C."/>
            <person name="Bruggmann R."/>
            <person name="Vergeres G."/>
        </authorList>
    </citation>
    <scope>NUCLEOTIDE SEQUENCE [LARGE SCALE GENOMIC DNA]</scope>
    <source>
        <strain evidence="5 6">FAM 24227</strain>
    </source>
</reference>
<dbReference type="GO" id="GO:0003677">
    <property type="term" value="F:DNA binding"/>
    <property type="evidence" value="ECO:0007669"/>
    <property type="project" value="UniProtKB-KW"/>
</dbReference>
<protein>
    <submittedName>
        <fullName evidence="5">Helix-turn-helix transcriptional regulator</fullName>
    </submittedName>
</protein>
<dbReference type="EMBL" id="VBSP01000040">
    <property type="protein sequence ID" value="TLQ40031.1"/>
    <property type="molecule type" value="Genomic_DNA"/>
</dbReference>
<dbReference type="Proteomes" id="UP000306420">
    <property type="component" value="Unassembled WGS sequence"/>
</dbReference>
<keyword evidence="1" id="KW-0805">Transcription regulation</keyword>
<comment type="caution">
    <text evidence="5">The sequence shown here is derived from an EMBL/GenBank/DDBJ whole genome shotgun (WGS) entry which is preliminary data.</text>
</comment>
<dbReference type="PANTHER" id="PTHR43132">
    <property type="entry name" value="ARSENICAL RESISTANCE OPERON REPRESSOR ARSR-RELATED"/>
    <property type="match status" value="1"/>
</dbReference>
<accession>A0A5R9DT21</accession>
<proteinExistence type="predicted"/>
<gene>
    <name evidence="5" type="ORF">FEZ33_09610</name>
</gene>
<dbReference type="OrthoDB" id="9802016at2"/>
<dbReference type="CDD" id="cd00090">
    <property type="entry name" value="HTH_ARSR"/>
    <property type="match status" value="1"/>
</dbReference>
<dbReference type="RefSeq" id="WP_138405171.1">
    <property type="nucleotide sequence ID" value="NZ_VBSP01000040.1"/>
</dbReference>
<keyword evidence="2" id="KW-0238">DNA-binding</keyword>
<dbReference type="SUPFAM" id="SSF46785">
    <property type="entry name" value="Winged helix' DNA-binding domain"/>
    <property type="match status" value="1"/>
</dbReference>
<dbReference type="InterPro" id="IPR036390">
    <property type="entry name" value="WH_DNA-bd_sf"/>
</dbReference>
<evidence type="ECO:0000256" key="2">
    <source>
        <dbReference type="ARBA" id="ARBA00023125"/>
    </source>
</evidence>